<proteinExistence type="predicted"/>
<sequence>MKNVAIVFLFALLACPIMSYGQTPPASPSPQSPALVEKSRDSYEGRVWRLDATDVTALPRNFRTTDMLFRPVEKKYRQEIDAAYIPSRQGLSRLHASGSAQFTEKQLQALADVLKEKATGPVYIVDLRQESHGFANGIPISWYGPRDWGNKGKSRHAVLQDEKNRLHHIKGKTIILYQQEKNDAVLPVRTVSVDRAQTEQELVREAGLHYYRITATDHLWPRPETIDRFIRFVQSLPPQAWLHFHCEAGMGRTTAFMNMYDMMKNPSVPLKDILYREYEIGGNYTAHTVSHPSPSDWKGPYYNEKSRMIRLFYQYVQENYQTNFGRSWSDWLKAHTPVQDATQPESEPQ</sequence>
<protein>
    <submittedName>
        <fullName evidence="3">Protein tyrosine phosphatase</fullName>
    </submittedName>
</protein>
<reference evidence="3 4" key="1">
    <citation type="submission" date="2020-04" db="EMBL/GenBank/DDBJ databases">
        <authorList>
            <person name="Hitch T.C.A."/>
            <person name="Wylensek D."/>
            <person name="Clavel T."/>
        </authorList>
    </citation>
    <scope>NUCLEOTIDE SEQUENCE [LARGE SCALE GENOMIC DNA]</scope>
    <source>
        <strain evidence="3 4">Oil-RF-744-FAT-WT-6-1</strain>
    </source>
</reference>
<dbReference type="AlphaFoldDB" id="A0A848BPW4"/>
<dbReference type="InterPro" id="IPR029021">
    <property type="entry name" value="Prot-tyrosine_phosphatase-like"/>
</dbReference>
<dbReference type="SMART" id="SM01301">
    <property type="entry name" value="PTPlike_phytase"/>
    <property type="match status" value="1"/>
</dbReference>
<dbReference type="SUPFAM" id="SSF52799">
    <property type="entry name" value="(Phosphotyrosine protein) phosphatases II"/>
    <property type="match status" value="1"/>
</dbReference>
<feature type="domain" description="Tyrosine specific protein phosphatases" evidence="2">
    <location>
        <begin position="227"/>
        <end position="274"/>
    </location>
</feature>
<dbReference type="EMBL" id="JABAFG010000005">
    <property type="protein sequence ID" value="NME27772.1"/>
    <property type="molecule type" value="Genomic_DNA"/>
</dbReference>
<dbReference type="Proteomes" id="UP000591071">
    <property type="component" value="Unassembled WGS sequence"/>
</dbReference>
<dbReference type="CDD" id="cd14495">
    <property type="entry name" value="PTPLP-like"/>
    <property type="match status" value="1"/>
</dbReference>
<dbReference type="PROSITE" id="PS51257">
    <property type="entry name" value="PROKAR_LIPOPROTEIN"/>
    <property type="match status" value="1"/>
</dbReference>
<evidence type="ECO:0000313" key="4">
    <source>
        <dbReference type="Proteomes" id="UP000591071"/>
    </source>
</evidence>
<dbReference type="Gene3D" id="3.30.70.1690">
    <property type="match status" value="1"/>
</dbReference>
<evidence type="ECO:0000256" key="1">
    <source>
        <dbReference type="SAM" id="SignalP"/>
    </source>
</evidence>
<feature type="signal peptide" evidence="1">
    <location>
        <begin position="1"/>
        <end position="19"/>
    </location>
</feature>
<comment type="caution">
    <text evidence="3">The sequence shown here is derived from an EMBL/GenBank/DDBJ whole genome shotgun (WGS) entry which is preliminary data.</text>
</comment>
<dbReference type="Gene3D" id="3.90.190.10">
    <property type="entry name" value="Protein tyrosine phosphatase superfamily"/>
    <property type="match status" value="1"/>
</dbReference>
<organism evidence="3 4">
    <name type="scientific">Megasphaera hexanoica</name>
    <dbReference type="NCBI Taxonomy" id="1675036"/>
    <lineage>
        <taxon>Bacteria</taxon>
        <taxon>Bacillati</taxon>
        <taxon>Bacillota</taxon>
        <taxon>Negativicutes</taxon>
        <taxon>Veillonellales</taxon>
        <taxon>Veillonellaceae</taxon>
        <taxon>Megasphaera</taxon>
    </lineage>
</organism>
<keyword evidence="1" id="KW-0732">Signal</keyword>
<dbReference type="Pfam" id="PF14566">
    <property type="entry name" value="PTPlike_phytase"/>
    <property type="match status" value="1"/>
</dbReference>
<dbReference type="InterPro" id="IPR000387">
    <property type="entry name" value="Tyr_Pase_dom"/>
</dbReference>
<evidence type="ECO:0000313" key="3">
    <source>
        <dbReference type="EMBL" id="NME27772.1"/>
    </source>
</evidence>
<feature type="chain" id="PRO_5039456423" evidence="1">
    <location>
        <begin position="20"/>
        <end position="349"/>
    </location>
</feature>
<dbReference type="PROSITE" id="PS50056">
    <property type="entry name" value="TYR_PHOSPHATASE_2"/>
    <property type="match status" value="1"/>
</dbReference>
<dbReference type="InterPro" id="IPR016130">
    <property type="entry name" value="Tyr_Pase_AS"/>
</dbReference>
<gene>
    <name evidence="3" type="ORF">HF872_03905</name>
</gene>
<evidence type="ECO:0000259" key="2">
    <source>
        <dbReference type="PROSITE" id="PS50056"/>
    </source>
</evidence>
<accession>A0A848BPW4</accession>
<dbReference type="PROSITE" id="PS00383">
    <property type="entry name" value="TYR_PHOSPHATASE_1"/>
    <property type="match status" value="1"/>
</dbReference>
<dbReference type="RefSeq" id="WP_170087303.1">
    <property type="nucleotide sequence ID" value="NZ_JABAFG010000005.1"/>
</dbReference>
<name>A0A848BPW4_9FIRM</name>